<evidence type="ECO:0008006" key="4">
    <source>
        <dbReference type="Google" id="ProtNLM"/>
    </source>
</evidence>
<dbReference type="InterPro" id="IPR011050">
    <property type="entry name" value="Pectin_lyase_fold/virulence"/>
</dbReference>
<reference evidence="2 3" key="1">
    <citation type="submission" date="2021-12" db="EMBL/GenBank/DDBJ databases">
        <title>Discovery of the Pendulisporaceae a myxobacterial family with distinct sporulation behavior and unique specialized metabolism.</title>
        <authorList>
            <person name="Garcia R."/>
            <person name="Popoff A."/>
            <person name="Bader C.D."/>
            <person name="Loehr J."/>
            <person name="Walesch S."/>
            <person name="Walt C."/>
            <person name="Boldt J."/>
            <person name="Bunk B."/>
            <person name="Haeckl F.J.F.P.J."/>
            <person name="Gunesch A.P."/>
            <person name="Birkelbach J."/>
            <person name="Nuebel U."/>
            <person name="Pietschmann T."/>
            <person name="Bach T."/>
            <person name="Mueller R."/>
        </authorList>
    </citation>
    <scope>NUCLEOTIDE SEQUENCE [LARGE SCALE GENOMIC DNA]</scope>
    <source>
        <strain evidence="2 3">MSr12523</strain>
    </source>
</reference>
<dbReference type="RefSeq" id="WP_394844057.1">
    <property type="nucleotide sequence ID" value="NZ_CP089982.1"/>
</dbReference>
<dbReference type="InterPro" id="IPR012334">
    <property type="entry name" value="Pectin_lyas_fold"/>
</dbReference>
<evidence type="ECO:0000313" key="3">
    <source>
        <dbReference type="Proteomes" id="UP001379533"/>
    </source>
</evidence>
<sequence length="417" mass="43303">MVEVYGQSTPYAGGIKFSKSGTKASPIVIRGIRTNGARPVISGGDSTVQFDGSHYVFEGFDVKSGNVRNIFHHADDISIKDSIVRDCAGHGILGADEDSGSLTLDHVEVYGCGNGTTKHPIYMATDEVAYPGSVFRMQFCYVHDGKGGNNVKSRAERNEIYYNWIEGAAYREIELIGPEGADPALKREDSDVVGNVFVKSAQGSNVARVGGDGTGDTSGRYRFVNNTFILAANSPSAIQVYDRIESVEFHNNVFYRIGGGTIPVFRTTEAQWVNGESITGSNNWLPAGSSVATFTNTKTGADPGFANSGQRDFRLGTSSVLIGQALLPTASAAAHPFPSPLAAAAFSPPLHAVEAADRATARANSGKVAIGAYENGAQASTPVSVGSSTGTGGAPGAGGQGSGTGDPSSPSGEGSCR</sequence>
<evidence type="ECO:0000256" key="1">
    <source>
        <dbReference type="SAM" id="MobiDB-lite"/>
    </source>
</evidence>
<feature type="region of interest" description="Disordered" evidence="1">
    <location>
        <begin position="377"/>
        <end position="417"/>
    </location>
</feature>
<dbReference type="EMBL" id="CP089982">
    <property type="protein sequence ID" value="WXA93458.1"/>
    <property type="molecule type" value="Genomic_DNA"/>
</dbReference>
<keyword evidence="3" id="KW-1185">Reference proteome</keyword>
<dbReference type="Gene3D" id="2.160.20.10">
    <property type="entry name" value="Single-stranded right-handed beta-helix, Pectin lyase-like"/>
    <property type="match status" value="1"/>
</dbReference>
<organism evidence="2 3">
    <name type="scientific">Pendulispora brunnea</name>
    <dbReference type="NCBI Taxonomy" id="2905690"/>
    <lineage>
        <taxon>Bacteria</taxon>
        <taxon>Pseudomonadati</taxon>
        <taxon>Myxococcota</taxon>
        <taxon>Myxococcia</taxon>
        <taxon>Myxococcales</taxon>
        <taxon>Sorangiineae</taxon>
        <taxon>Pendulisporaceae</taxon>
        <taxon>Pendulispora</taxon>
    </lineage>
</organism>
<dbReference type="SUPFAM" id="SSF51126">
    <property type="entry name" value="Pectin lyase-like"/>
    <property type="match status" value="1"/>
</dbReference>
<protein>
    <recommendedName>
        <fullName evidence="4">Pectate lyase</fullName>
    </recommendedName>
</protein>
<evidence type="ECO:0000313" key="2">
    <source>
        <dbReference type="EMBL" id="WXA93458.1"/>
    </source>
</evidence>
<gene>
    <name evidence="2" type="ORF">LZC95_44265</name>
</gene>
<accession>A0ABZ2K7W0</accession>
<name>A0ABZ2K7W0_9BACT</name>
<feature type="compositionally biased region" description="Gly residues" evidence="1">
    <location>
        <begin position="389"/>
        <end position="404"/>
    </location>
</feature>
<dbReference type="Proteomes" id="UP001379533">
    <property type="component" value="Chromosome"/>
</dbReference>
<proteinExistence type="predicted"/>
<feature type="compositionally biased region" description="Low complexity" evidence="1">
    <location>
        <begin position="405"/>
        <end position="417"/>
    </location>
</feature>